<dbReference type="GeneID" id="30036075"/>
<dbReference type="KEGG" id="slb:AWJ20_3993"/>
<evidence type="ECO:0000313" key="3">
    <source>
        <dbReference type="EMBL" id="ANB11191.1"/>
    </source>
</evidence>
<dbReference type="OrthoDB" id="4096667at2759"/>
<feature type="domain" description="SWI/SNF and RSC complexes subunit Ssr4 C-terminal" evidence="2">
    <location>
        <begin position="5"/>
        <end position="48"/>
    </location>
</feature>
<feature type="compositionally biased region" description="Polar residues" evidence="1">
    <location>
        <begin position="210"/>
        <end position="289"/>
    </location>
</feature>
<dbReference type="RefSeq" id="XP_018733668.1">
    <property type="nucleotide sequence ID" value="XM_018881037.1"/>
</dbReference>
<keyword evidence="4" id="KW-1185">Reference proteome</keyword>
<dbReference type="InterPro" id="IPR046464">
    <property type="entry name" value="SWI-SNF_Ssr4_C"/>
</dbReference>
<feature type="compositionally biased region" description="Polar residues" evidence="1">
    <location>
        <begin position="187"/>
        <end position="197"/>
    </location>
</feature>
<sequence length="344" mass="37536">MDDANGGIGDELDGISLRDISAVRYVRHHEWLELVVGTAIPTHQIQIPKIFTPIDADNSSPWSFNDSDSVKAKLESIENEIKQLESGAKSGWVEKPEEAAKSDFYRAGIAKLREDFGSVSKDADYYGDITLKIETKFGARVIEKKRLRRVGVEVGDEVIDEDEEDKPETKKPALGEDKPQTVEKSDSQQASEISDVSNKSEDFDIKDSGDSNGTGPNINKTLQTGTSSTANESENVQTNGDSIGQESTPNSTTEVSDTNDESNFSQSVKTSVPQEYDQQSEDQPVSEVQSDLLSLDQGEELLLGDDNLVDLDGNNDNVGEDIYMEGTSFEDAELGDVLGSLPES</sequence>
<reference evidence="3 4" key="1">
    <citation type="submission" date="2016-02" db="EMBL/GenBank/DDBJ databases">
        <title>Complete genome sequence and transcriptome regulation of the pentose utilising yeast Sugiyamaella lignohabitans.</title>
        <authorList>
            <person name="Bellasio M."/>
            <person name="Peymann A."/>
            <person name="Valli M."/>
            <person name="Sipitzky M."/>
            <person name="Graf A."/>
            <person name="Sauer M."/>
            <person name="Marx H."/>
            <person name="Mattanovich D."/>
        </authorList>
    </citation>
    <scope>NUCLEOTIDE SEQUENCE [LARGE SCALE GENOMIC DNA]</scope>
    <source>
        <strain evidence="3 4">CBS 10342</strain>
    </source>
</reference>
<protein>
    <recommendedName>
        <fullName evidence="2">SWI/SNF and RSC complexes subunit Ssr4 C-terminal domain-containing protein</fullName>
    </recommendedName>
</protein>
<evidence type="ECO:0000313" key="4">
    <source>
        <dbReference type="Proteomes" id="UP000189580"/>
    </source>
</evidence>
<feature type="compositionally biased region" description="Acidic residues" evidence="1">
    <location>
        <begin position="154"/>
        <end position="166"/>
    </location>
</feature>
<gene>
    <name evidence="3" type="ORF">AWJ20_3993</name>
</gene>
<dbReference type="Proteomes" id="UP000189580">
    <property type="component" value="Chromosome c"/>
</dbReference>
<feature type="compositionally biased region" description="Basic and acidic residues" evidence="1">
    <location>
        <begin position="167"/>
        <end position="186"/>
    </location>
</feature>
<dbReference type="Pfam" id="PF20497">
    <property type="entry name" value="SWI-SNF_Ssr4_C"/>
    <property type="match status" value="1"/>
</dbReference>
<proteinExistence type="predicted"/>
<evidence type="ECO:0000259" key="2">
    <source>
        <dbReference type="Pfam" id="PF20497"/>
    </source>
</evidence>
<evidence type="ECO:0000256" key="1">
    <source>
        <dbReference type="SAM" id="MobiDB-lite"/>
    </source>
</evidence>
<feature type="region of interest" description="Disordered" evidence="1">
    <location>
        <begin position="152"/>
        <end position="291"/>
    </location>
</feature>
<accession>A0A161HFC2</accession>
<feature type="compositionally biased region" description="Basic and acidic residues" evidence="1">
    <location>
        <begin position="198"/>
        <end position="209"/>
    </location>
</feature>
<dbReference type="EMBL" id="CP014500">
    <property type="protein sequence ID" value="ANB11191.1"/>
    <property type="molecule type" value="Genomic_DNA"/>
</dbReference>
<organism evidence="3 4">
    <name type="scientific">Sugiyamaella lignohabitans</name>
    <dbReference type="NCBI Taxonomy" id="796027"/>
    <lineage>
        <taxon>Eukaryota</taxon>
        <taxon>Fungi</taxon>
        <taxon>Dikarya</taxon>
        <taxon>Ascomycota</taxon>
        <taxon>Saccharomycotina</taxon>
        <taxon>Dipodascomycetes</taxon>
        <taxon>Dipodascales</taxon>
        <taxon>Trichomonascaceae</taxon>
        <taxon>Sugiyamaella</taxon>
    </lineage>
</organism>
<name>A0A161HFC2_9ASCO</name>
<dbReference type="AlphaFoldDB" id="A0A161HFC2"/>